<evidence type="ECO:0000313" key="2">
    <source>
        <dbReference type="Proteomes" id="UP000824120"/>
    </source>
</evidence>
<accession>A0A9J5XT45</accession>
<organism evidence="1 2">
    <name type="scientific">Solanum commersonii</name>
    <name type="common">Commerson's wild potato</name>
    <name type="synonym">Commerson's nightshade</name>
    <dbReference type="NCBI Taxonomy" id="4109"/>
    <lineage>
        <taxon>Eukaryota</taxon>
        <taxon>Viridiplantae</taxon>
        <taxon>Streptophyta</taxon>
        <taxon>Embryophyta</taxon>
        <taxon>Tracheophyta</taxon>
        <taxon>Spermatophyta</taxon>
        <taxon>Magnoliopsida</taxon>
        <taxon>eudicotyledons</taxon>
        <taxon>Gunneridae</taxon>
        <taxon>Pentapetalae</taxon>
        <taxon>asterids</taxon>
        <taxon>lamiids</taxon>
        <taxon>Solanales</taxon>
        <taxon>Solanaceae</taxon>
        <taxon>Solanoideae</taxon>
        <taxon>Solaneae</taxon>
        <taxon>Solanum</taxon>
    </lineage>
</organism>
<evidence type="ECO:0000313" key="1">
    <source>
        <dbReference type="EMBL" id="KAG5590126.1"/>
    </source>
</evidence>
<keyword evidence="2" id="KW-1185">Reference proteome</keyword>
<protein>
    <submittedName>
        <fullName evidence="1">Uncharacterized protein</fullName>
    </submittedName>
</protein>
<sequence length="64" mass="7409">MGDDILKGDRSEMAKIWQDWKKSEYSRMMGSIGLSILRSGLKNMHGESFGELGRAHKMIRRFAY</sequence>
<dbReference type="EMBL" id="JACXVP010000008">
    <property type="protein sequence ID" value="KAG5590126.1"/>
    <property type="molecule type" value="Genomic_DNA"/>
</dbReference>
<comment type="caution">
    <text evidence="1">The sequence shown here is derived from an EMBL/GenBank/DDBJ whole genome shotgun (WGS) entry which is preliminary data.</text>
</comment>
<dbReference type="AlphaFoldDB" id="A0A9J5XT45"/>
<dbReference type="Proteomes" id="UP000824120">
    <property type="component" value="Chromosome 8"/>
</dbReference>
<reference evidence="1 2" key="1">
    <citation type="submission" date="2020-09" db="EMBL/GenBank/DDBJ databases">
        <title>De no assembly of potato wild relative species, Solanum commersonii.</title>
        <authorList>
            <person name="Cho K."/>
        </authorList>
    </citation>
    <scope>NUCLEOTIDE SEQUENCE [LARGE SCALE GENOMIC DNA]</scope>
    <source>
        <strain evidence="1">LZ3.2</strain>
        <tissue evidence="1">Leaf</tissue>
    </source>
</reference>
<gene>
    <name evidence="1" type="ORF">H5410_040640</name>
</gene>
<name>A0A9J5XT45_SOLCO</name>
<proteinExistence type="predicted"/>